<dbReference type="PANTHER" id="PTHR34387">
    <property type="entry name" value="SLR1258 PROTEIN"/>
    <property type="match status" value="1"/>
</dbReference>
<dbReference type="PANTHER" id="PTHR34387:SF2">
    <property type="entry name" value="SLR1258 PROTEIN"/>
    <property type="match status" value="1"/>
</dbReference>
<dbReference type="Gene3D" id="3.30.70.2970">
    <property type="entry name" value="Protein of unknown function (DUF541), domain 2"/>
    <property type="match status" value="1"/>
</dbReference>
<evidence type="ECO:0000313" key="1">
    <source>
        <dbReference type="EMBL" id="GAA2597694.1"/>
    </source>
</evidence>
<dbReference type="EMBL" id="BAAATD010000004">
    <property type="protein sequence ID" value="GAA2597694.1"/>
    <property type="molecule type" value="Genomic_DNA"/>
</dbReference>
<gene>
    <name evidence="1" type="ORF">GCM10010411_34010</name>
</gene>
<dbReference type="Proteomes" id="UP001501509">
    <property type="component" value="Unassembled WGS sequence"/>
</dbReference>
<evidence type="ECO:0008006" key="3">
    <source>
        <dbReference type="Google" id="ProtNLM"/>
    </source>
</evidence>
<dbReference type="InterPro" id="IPR052022">
    <property type="entry name" value="26kDa_periplasmic_antigen"/>
</dbReference>
<sequence length="264" mass="28651">MIASVLGGSAPVADPDLALTSSDNDRFGAGPVKLAFMTDAPLISVRGEAVLEVEPEIARLHVHVQTQESDRRRALDRLVERNEQCLDLVRSYGEAIEKLETGGLSITPLLKYRRREGDIRAYRGTVWIKITVADFTVLGELVTRLGDLERTYVNGPHWQLRRDSPVYKDAARQAAHEAVSRARSYAEALGSRLTGLVELADEGLTTDPGRNGPHEYAMMAAAPGIAEAADGGGPEAIDLEPETQTVRAAVEARFRATAPDLESP</sequence>
<name>A0ABN3PQH7_9ACTN</name>
<evidence type="ECO:0000313" key="2">
    <source>
        <dbReference type="Proteomes" id="UP001501509"/>
    </source>
</evidence>
<protein>
    <recommendedName>
        <fullName evidence="3">DUF541 domain-containing protein</fullName>
    </recommendedName>
</protein>
<dbReference type="InterPro" id="IPR007497">
    <property type="entry name" value="SIMPL/DUF541"/>
</dbReference>
<dbReference type="Gene3D" id="3.30.110.170">
    <property type="entry name" value="Protein of unknown function (DUF541), domain 1"/>
    <property type="match status" value="1"/>
</dbReference>
<keyword evidence="2" id="KW-1185">Reference proteome</keyword>
<accession>A0ABN3PQH7</accession>
<proteinExistence type="predicted"/>
<organism evidence="1 2">
    <name type="scientific">Actinomadura fulvescens</name>
    <dbReference type="NCBI Taxonomy" id="46160"/>
    <lineage>
        <taxon>Bacteria</taxon>
        <taxon>Bacillati</taxon>
        <taxon>Actinomycetota</taxon>
        <taxon>Actinomycetes</taxon>
        <taxon>Streptosporangiales</taxon>
        <taxon>Thermomonosporaceae</taxon>
        <taxon>Actinomadura</taxon>
    </lineage>
</organism>
<dbReference type="Pfam" id="PF04402">
    <property type="entry name" value="SIMPL"/>
    <property type="match status" value="1"/>
</dbReference>
<reference evidence="1 2" key="1">
    <citation type="journal article" date="2019" name="Int. J. Syst. Evol. Microbiol.">
        <title>The Global Catalogue of Microorganisms (GCM) 10K type strain sequencing project: providing services to taxonomists for standard genome sequencing and annotation.</title>
        <authorList>
            <consortium name="The Broad Institute Genomics Platform"/>
            <consortium name="The Broad Institute Genome Sequencing Center for Infectious Disease"/>
            <person name="Wu L."/>
            <person name="Ma J."/>
        </authorList>
    </citation>
    <scope>NUCLEOTIDE SEQUENCE [LARGE SCALE GENOMIC DNA]</scope>
    <source>
        <strain evidence="1 2">JCM 6833</strain>
    </source>
</reference>
<comment type="caution">
    <text evidence="1">The sequence shown here is derived from an EMBL/GenBank/DDBJ whole genome shotgun (WGS) entry which is preliminary data.</text>
</comment>